<dbReference type="HOGENOM" id="CLU_2235807_0_0_1"/>
<name>C0NR22_AJECG</name>
<reference evidence="1" key="1">
    <citation type="submission" date="2009-02" db="EMBL/GenBank/DDBJ databases">
        <title>The Genome Sequence of Ajellomyces capsulatus strain G186AR.</title>
        <authorList>
            <consortium name="The Broad Institute Genome Sequencing Platform"/>
            <person name="Champion M."/>
            <person name="Cuomo C."/>
            <person name="Ma L.-J."/>
            <person name="Henn M.R."/>
            <person name="Sil A."/>
            <person name="Goldman B."/>
            <person name="Young S.K."/>
            <person name="Kodira C.D."/>
            <person name="Zeng Q."/>
            <person name="Koehrsen M."/>
            <person name="Alvarado L."/>
            <person name="Berlin A."/>
            <person name="Borenstein D."/>
            <person name="Chen Z."/>
            <person name="Engels R."/>
            <person name="Freedman E."/>
            <person name="Gellesch M."/>
            <person name="Goldberg J."/>
            <person name="Griggs A."/>
            <person name="Gujja S."/>
            <person name="Heiman D."/>
            <person name="Hepburn T."/>
            <person name="Howarth C."/>
            <person name="Jen D."/>
            <person name="Larson L."/>
            <person name="Lewis B."/>
            <person name="Mehta T."/>
            <person name="Park D."/>
            <person name="Pearson M."/>
            <person name="Roberts A."/>
            <person name="Saif S."/>
            <person name="Shea T."/>
            <person name="Shenoy N."/>
            <person name="Sisk P."/>
            <person name="Stolte C."/>
            <person name="Sykes S."/>
            <person name="Walk T."/>
            <person name="White J."/>
            <person name="Yandava C."/>
            <person name="Klein B."/>
            <person name="McEwen J.G."/>
            <person name="Puccia R."/>
            <person name="Goldman G.H."/>
            <person name="Felipe M.S."/>
            <person name="Nino-Vega G."/>
            <person name="San-Blas G."/>
            <person name="Taylor J."/>
            <person name="Mendoza L."/>
            <person name="Galagan J."/>
            <person name="Nusbaum C."/>
            <person name="Birren B."/>
        </authorList>
    </citation>
    <scope>NUCLEOTIDE SEQUENCE</scope>
    <source>
        <strain evidence="1">G186AR</strain>
    </source>
</reference>
<keyword evidence="2" id="KW-1185">Reference proteome</keyword>
<sequence>MAGDFSPPSTLQLLARLLRPNHMSERLAKEASSELSVSRASLYLTFLNSESHSATTFSLGHEENCDGNIVISHGACNTSGGEGMRMSRSLMHQRLRLVEPPILQS</sequence>
<dbReference type="EMBL" id="GG663369">
    <property type="protein sequence ID" value="EEH06136.1"/>
    <property type="molecule type" value="Genomic_DNA"/>
</dbReference>
<dbReference type="RefSeq" id="XP_045286617.1">
    <property type="nucleotide sequence ID" value="XM_045432501.1"/>
</dbReference>
<accession>C0NR22</accession>
<dbReference type="InParanoid" id="C0NR22"/>
<gene>
    <name evidence="1" type="ORF">HCBG_05452</name>
</gene>
<dbReference type="GeneID" id="69038468"/>
<organism evidence="1 2">
    <name type="scientific">Ajellomyces capsulatus (strain G186AR / H82 / ATCC MYA-2454 / RMSCC 2432)</name>
    <name type="common">Darling's disease fungus</name>
    <name type="synonym">Histoplasma capsulatum</name>
    <dbReference type="NCBI Taxonomy" id="447093"/>
    <lineage>
        <taxon>Eukaryota</taxon>
        <taxon>Fungi</taxon>
        <taxon>Dikarya</taxon>
        <taxon>Ascomycota</taxon>
        <taxon>Pezizomycotina</taxon>
        <taxon>Eurotiomycetes</taxon>
        <taxon>Eurotiomycetidae</taxon>
        <taxon>Onygenales</taxon>
        <taxon>Ajellomycetaceae</taxon>
        <taxon>Histoplasma</taxon>
    </lineage>
</organism>
<dbReference type="Proteomes" id="UP000001631">
    <property type="component" value="Unassembled WGS sequence"/>
</dbReference>
<protein>
    <submittedName>
        <fullName evidence="1">Uncharacterized protein</fullName>
    </submittedName>
</protein>
<proteinExistence type="predicted"/>
<evidence type="ECO:0000313" key="2">
    <source>
        <dbReference type="Proteomes" id="UP000001631"/>
    </source>
</evidence>
<dbReference type="AlphaFoldDB" id="C0NR22"/>
<evidence type="ECO:0000313" key="1">
    <source>
        <dbReference type="EMBL" id="EEH06136.1"/>
    </source>
</evidence>